<organism evidence="1 2">
    <name type="scientific">Orbilia brochopaga</name>
    <dbReference type="NCBI Taxonomy" id="3140254"/>
    <lineage>
        <taxon>Eukaryota</taxon>
        <taxon>Fungi</taxon>
        <taxon>Dikarya</taxon>
        <taxon>Ascomycota</taxon>
        <taxon>Pezizomycotina</taxon>
        <taxon>Orbiliomycetes</taxon>
        <taxon>Orbiliales</taxon>
        <taxon>Orbiliaceae</taxon>
        <taxon>Orbilia</taxon>
    </lineage>
</organism>
<keyword evidence="2" id="KW-1185">Reference proteome</keyword>
<comment type="caution">
    <text evidence="1">The sequence shown here is derived from an EMBL/GenBank/DDBJ whole genome shotgun (WGS) entry which is preliminary data.</text>
</comment>
<gene>
    <name evidence="1" type="ORF">TWF696_004066</name>
</gene>
<dbReference type="Proteomes" id="UP001375240">
    <property type="component" value="Unassembled WGS sequence"/>
</dbReference>
<proteinExistence type="predicted"/>
<dbReference type="EMBL" id="JAVHNQ010000002">
    <property type="protein sequence ID" value="KAK6354938.1"/>
    <property type="molecule type" value="Genomic_DNA"/>
</dbReference>
<reference evidence="1 2" key="1">
    <citation type="submission" date="2019-10" db="EMBL/GenBank/DDBJ databases">
        <authorList>
            <person name="Palmer J.M."/>
        </authorList>
    </citation>
    <scope>NUCLEOTIDE SEQUENCE [LARGE SCALE GENOMIC DNA]</scope>
    <source>
        <strain evidence="1 2">TWF696</strain>
    </source>
</reference>
<evidence type="ECO:0000313" key="2">
    <source>
        <dbReference type="Proteomes" id="UP001375240"/>
    </source>
</evidence>
<name>A0AAV9V6R6_9PEZI</name>
<protein>
    <submittedName>
        <fullName evidence="1">Uncharacterized protein</fullName>
    </submittedName>
</protein>
<evidence type="ECO:0000313" key="1">
    <source>
        <dbReference type="EMBL" id="KAK6354938.1"/>
    </source>
</evidence>
<sequence length="125" mass="13375">MSILNTHLLSSISSSSSSSYSDSSSASSHVKLIVNVFVTTLVTAIYTPELHSLLVSAVSWCTVAVVLFMVQKQTVRDGDAQTSLDRKTKRKVTALIGCVLLSGVCERVVGPGLAGKAAWWNKVYL</sequence>
<accession>A0AAV9V6R6</accession>
<dbReference type="AlphaFoldDB" id="A0AAV9V6R6"/>